<accession>A0ABW4IHN4</accession>
<evidence type="ECO:0000313" key="5">
    <source>
        <dbReference type="EMBL" id="MFD1631857.1"/>
    </source>
</evidence>
<dbReference type="PANTHER" id="PTHR20842">
    <property type="entry name" value="PROTEASE S51 ALPHA-ASPARTYL DIPEPTIDASE"/>
    <property type="match status" value="1"/>
</dbReference>
<dbReference type="Pfam" id="PF03575">
    <property type="entry name" value="Peptidase_S51"/>
    <property type="match status" value="1"/>
</dbReference>
<keyword evidence="2" id="KW-0645">Protease</keyword>
<dbReference type="Gene3D" id="3.40.50.880">
    <property type="match status" value="1"/>
</dbReference>
<organism evidence="5 6">
    <name type="scientific">Pseudopedobacter beijingensis</name>
    <dbReference type="NCBI Taxonomy" id="1207056"/>
    <lineage>
        <taxon>Bacteria</taxon>
        <taxon>Pseudomonadati</taxon>
        <taxon>Bacteroidota</taxon>
        <taxon>Sphingobacteriia</taxon>
        <taxon>Sphingobacteriales</taxon>
        <taxon>Sphingobacteriaceae</taxon>
        <taxon>Pseudopedobacter</taxon>
    </lineage>
</organism>
<keyword evidence="4" id="KW-0720">Serine protease</keyword>
<name>A0ABW4IHN4_9SPHI</name>
<evidence type="ECO:0000256" key="2">
    <source>
        <dbReference type="ARBA" id="ARBA00022670"/>
    </source>
</evidence>
<evidence type="ECO:0000256" key="4">
    <source>
        <dbReference type="ARBA" id="ARBA00022825"/>
    </source>
</evidence>
<dbReference type="InterPro" id="IPR029062">
    <property type="entry name" value="Class_I_gatase-like"/>
</dbReference>
<evidence type="ECO:0000313" key="6">
    <source>
        <dbReference type="Proteomes" id="UP001597118"/>
    </source>
</evidence>
<sequence>MFGNDPNQLKDLLPKGSRIGHINNSKDWVGASESIRQKNLQEEMEFLNHLGFKNEHLDLKAYFGKENHLYNKLEGLDGVWVSGGNTFVLRQAMKLSGFDNIFDKLRQRENFLWAGYSAGVCILCDSLKYIETVDDPYNFPYKGINQPIYDGLGLFNYGILPHYNSNHFESEAIDKEIKKCIENKWLFKALKDGEVIIMKNIK</sequence>
<evidence type="ECO:0000256" key="3">
    <source>
        <dbReference type="ARBA" id="ARBA00022801"/>
    </source>
</evidence>
<comment type="similarity">
    <text evidence="1">Belongs to the peptidase S51 family.</text>
</comment>
<keyword evidence="6" id="KW-1185">Reference proteome</keyword>
<proteinExistence type="inferred from homology"/>
<keyword evidence="3" id="KW-0378">Hydrolase</keyword>
<dbReference type="PANTHER" id="PTHR20842:SF0">
    <property type="entry name" value="ALPHA-ASPARTYL DIPEPTIDASE"/>
    <property type="match status" value="1"/>
</dbReference>
<protein>
    <submittedName>
        <fullName evidence="5">Type 1 glutamine amidotransferase-like domain-containing protein</fullName>
    </submittedName>
</protein>
<dbReference type="EMBL" id="JBHUDG010000050">
    <property type="protein sequence ID" value="MFD1631857.1"/>
    <property type="molecule type" value="Genomic_DNA"/>
</dbReference>
<dbReference type="RefSeq" id="WP_379664178.1">
    <property type="nucleotide sequence ID" value="NZ_JBHUDG010000050.1"/>
</dbReference>
<comment type="caution">
    <text evidence="5">The sequence shown here is derived from an EMBL/GenBank/DDBJ whole genome shotgun (WGS) entry which is preliminary data.</text>
</comment>
<dbReference type="InterPro" id="IPR005320">
    <property type="entry name" value="Peptidase_S51"/>
</dbReference>
<dbReference type="Proteomes" id="UP001597118">
    <property type="component" value="Unassembled WGS sequence"/>
</dbReference>
<reference evidence="6" key="1">
    <citation type="journal article" date="2019" name="Int. J. Syst. Evol. Microbiol.">
        <title>The Global Catalogue of Microorganisms (GCM) 10K type strain sequencing project: providing services to taxonomists for standard genome sequencing and annotation.</title>
        <authorList>
            <consortium name="The Broad Institute Genomics Platform"/>
            <consortium name="The Broad Institute Genome Sequencing Center for Infectious Disease"/>
            <person name="Wu L."/>
            <person name="Ma J."/>
        </authorList>
    </citation>
    <scope>NUCLEOTIDE SEQUENCE [LARGE SCALE GENOMIC DNA]</scope>
    <source>
        <strain evidence="6">CCUG 53762</strain>
    </source>
</reference>
<gene>
    <name evidence="5" type="ORF">ACFSAH_18440</name>
</gene>
<evidence type="ECO:0000256" key="1">
    <source>
        <dbReference type="ARBA" id="ARBA00006534"/>
    </source>
</evidence>
<dbReference type="SUPFAM" id="SSF52317">
    <property type="entry name" value="Class I glutamine amidotransferase-like"/>
    <property type="match status" value="1"/>
</dbReference>